<keyword evidence="1" id="KW-1133">Transmembrane helix</keyword>
<keyword evidence="1" id="KW-0812">Transmembrane</keyword>
<dbReference type="InterPro" id="IPR023214">
    <property type="entry name" value="HAD_sf"/>
</dbReference>
<comment type="caution">
    <text evidence="2">The sequence shown here is derived from an EMBL/GenBank/DDBJ whole genome shotgun (WGS) entry which is preliminary data.</text>
</comment>
<evidence type="ECO:0000313" key="2">
    <source>
        <dbReference type="EMBL" id="PKQ66319.1"/>
    </source>
</evidence>
<dbReference type="EMBL" id="NKXO01000049">
    <property type="protein sequence ID" value="PKQ66319.1"/>
    <property type="molecule type" value="Genomic_DNA"/>
</dbReference>
<dbReference type="Proteomes" id="UP000233387">
    <property type="component" value="Unassembled WGS sequence"/>
</dbReference>
<accession>A0A2N3I7P5</accession>
<dbReference type="OrthoDB" id="9794212at2"/>
<dbReference type="RefSeq" id="WP_101359670.1">
    <property type="nucleotide sequence ID" value="NZ_NKXO01000049.1"/>
</dbReference>
<proteinExistence type="predicted"/>
<keyword evidence="2" id="KW-0378">Hydrolase</keyword>
<dbReference type="Gene3D" id="3.40.50.1000">
    <property type="entry name" value="HAD superfamily/HAD-like"/>
    <property type="match status" value="1"/>
</dbReference>
<sequence>MKAIVFTDFDGTLSHKDSFFLFLKYYFGKRKLFIGILSNISVIILYKIKLLSNEKAKQKIFKYFFQGEKFEIFTQKADYFAEFLLPTILKPAAIQVMREHIRLGREVVVVTASFENYLQKWCKKEGFSLIATKIEVQNETLTGNFASANCYGIEKVRRIKEIFDLSSFSLIYAYGDTKGDKPMLSLAHYAYYKPF</sequence>
<dbReference type="InterPro" id="IPR036412">
    <property type="entry name" value="HAD-like_sf"/>
</dbReference>
<dbReference type="InterPro" id="IPR006385">
    <property type="entry name" value="HAD_hydro_SerB1"/>
</dbReference>
<reference evidence="2 3" key="1">
    <citation type="submission" date="2017-06" db="EMBL/GenBank/DDBJ databases">
        <title>Raineya orbicola gen. nov., sp. nov. a slightly thermophilic bacterium of the phylum Bacteroidetes and the description of Raineyaceae fam. nov.</title>
        <authorList>
            <person name="Albuquerque L."/>
            <person name="Polonia A.R.M."/>
            <person name="Barroso C."/>
            <person name="Froufe H.J.C."/>
            <person name="Lage O."/>
            <person name="Lobo-Da-Cunha A."/>
            <person name="Egas C."/>
            <person name="Da Costa M.S."/>
        </authorList>
    </citation>
    <scope>NUCLEOTIDE SEQUENCE [LARGE SCALE GENOMIC DNA]</scope>
    <source>
        <strain evidence="2 3">SPSPC-11</strain>
    </source>
</reference>
<evidence type="ECO:0000256" key="1">
    <source>
        <dbReference type="SAM" id="Phobius"/>
    </source>
</evidence>
<dbReference type="NCBIfam" id="TIGR01490">
    <property type="entry name" value="HAD-SF-IB-hyp1"/>
    <property type="match status" value="1"/>
</dbReference>
<feature type="transmembrane region" description="Helical" evidence="1">
    <location>
        <begin position="32"/>
        <end position="52"/>
    </location>
</feature>
<dbReference type="GO" id="GO:0016787">
    <property type="term" value="F:hydrolase activity"/>
    <property type="evidence" value="ECO:0007669"/>
    <property type="project" value="UniProtKB-KW"/>
</dbReference>
<dbReference type="PANTHER" id="PTHR43344">
    <property type="entry name" value="PHOSPHOSERINE PHOSPHATASE"/>
    <property type="match status" value="1"/>
</dbReference>
<keyword evidence="1" id="KW-0472">Membrane</keyword>
<dbReference type="NCBIfam" id="TIGR01488">
    <property type="entry name" value="HAD-SF-IB"/>
    <property type="match status" value="1"/>
</dbReference>
<protein>
    <submittedName>
        <fullName evidence="2">HAD-SF-IB-hyp1: HAD hydrolase, family IB</fullName>
    </submittedName>
</protein>
<dbReference type="SUPFAM" id="SSF56784">
    <property type="entry name" value="HAD-like"/>
    <property type="match status" value="1"/>
</dbReference>
<dbReference type="Pfam" id="PF12710">
    <property type="entry name" value="HAD"/>
    <property type="match status" value="1"/>
</dbReference>
<keyword evidence="3" id="KW-1185">Reference proteome</keyword>
<organism evidence="2 3">
    <name type="scientific">Raineya orbicola</name>
    <dbReference type="NCBI Taxonomy" id="2016530"/>
    <lineage>
        <taxon>Bacteria</taxon>
        <taxon>Pseudomonadati</taxon>
        <taxon>Bacteroidota</taxon>
        <taxon>Cytophagia</taxon>
        <taxon>Cytophagales</taxon>
        <taxon>Raineyaceae</taxon>
        <taxon>Raineya</taxon>
    </lineage>
</organism>
<dbReference type="Gene3D" id="1.20.1440.100">
    <property type="entry name" value="SG protein - dephosphorylation function"/>
    <property type="match status" value="1"/>
</dbReference>
<gene>
    <name evidence="2" type="ORF">Rain11_2409</name>
</gene>
<dbReference type="AlphaFoldDB" id="A0A2N3I7P5"/>
<name>A0A2N3I7P5_9BACT</name>
<evidence type="ECO:0000313" key="3">
    <source>
        <dbReference type="Proteomes" id="UP000233387"/>
    </source>
</evidence>
<dbReference type="InterPro" id="IPR050582">
    <property type="entry name" value="HAD-like_SerB"/>
</dbReference>